<sequence>MQTSGVSKESLLVTKLVTENAVMVFGQHGCCMCHVVKHLLLGLGVNPTISTVDDGDVAELRRMSGEEMAELPVVYIGGKLFGGMERLIATHVTGELVTDYIRNWMYN</sequence>
<dbReference type="Pfam" id="PF00462">
    <property type="entry name" value="Glutaredoxin"/>
    <property type="match status" value="1"/>
</dbReference>
<comment type="caution">
    <text evidence="6">The sequence shown here is derived from an EMBL/GenBank/DDBJ whole genome shotgun (WGS) entry which is preliminary data.</text>
</comment>
<dbReference type="PANTHER" id="PTHR10168">
    <property type="entry name" value="GLUTAREDOXIN"/>
    <property type="match status" value="1"/>
</dbReference>
<keyword evidence="3" id="KW-0963">Cytoplasm</keyword>
<dbReference type="AlphaFoldDB" id="A0A2U1QDG9"/>
<dbReference type="Proteomes" id="UP000245207">
    <property type="component" value="Unassembled WGS sequence"/>
</dbReference>
<comment type="subcellular location">
    <subcellularLocation>
        <location evidence="1">Cytoplasm</location>
    </subcellularLocation>
</comment>
<evidence type="ECO:0000256" key="4">
    <source>
        <dbReference type="ARBA" id="ARBA00023284"/>
    </source>
</evidence>
<proteinExistence type="inferred from homology"/>
<name>A0A2U1QDG9_ARTAN</name>
<dbReference type="OrthoDB" id="418495at2759"/>
<feature type="domain" description="Glutaredoxin" evidence="5">
    <location>
        <begin position="22"/>
        <end position="80"/>
    </location>
</feature>
<evidence type="ECO:0000256" key="2">
    <source>
        <dbReference type="ARBA" id="ARBA00007568"/>
    </source>
</evidence>
<dbReference type="SUPFAM" id="SSF52833">
    <property type="entry name" value="Thioredoxin-like"/>
    <property type="match status" value="1"/>
</dbReference>
<evidence type="ECO:0000313" key="6">
    <source>
        <dbReference type="EMBL" id="PWA96059.1"/>
    </source>
</evidence>
<dbReference type="InterPro" id="IPR036249">
    <property type="entry name" value="Thioredoxin-like_sf"/>
</dbReference>
<evidence type="ECO:0000256" key="1">
    <source>
        <dbReference type="ARBA" id="ARBA00004496"/>
    </source>
</evidence>
<dbReference type="Gene3D" id="3.40.30.10">
    <property type="entry name" value="Glutaredoxin"/>
    <property type="match status" value="1"/>
</dbReference>
<protein>
    <submittedName>
        <fullName evidence="6">Glutaredoxin-like II, Thioredoxin-like fold protein</fullName>
    </submittedName>
</protein>
<accession>A0A2U1QDG9</accession>
<organism evidence="6 7">
    <name type="scientific">Artemisia annua</name>
    <name type="common">Sweet wormwood</name>
    <dbReference type="NCBI Taxonomy" id="35608"/>
    <lineage>
        <taxon>Eukaryota</taxon>
        <taxon>Viridiplantae</taxon>
        <taxon>Streptophyta</taxon>
        <taxon>Embryophyta</taxon>
        <taxon>Tracheophyta</taxon>
        <taxon>Spermatophyta</taxon>
        <taxon>Magnoliopsida</taxon>
        <taxon>eudicotyledons</taxon>
        <taxon>Gunneridae</taxon>
        <taxon>Pentapetalae</taxon>
        <taxon>asterids</taxon>
        <taxon>campanulids</taxon>
        <taxon>Asterales</taxon>
        <taxon>Asteraceae</taxon>
        <taxon>Asteroideae</taxon>
        <taxon>Anthemideae</taxon>
        <taxon>Artemisiinae</taxon>
        <taxon>Artemisia</taxon>
    </lineage>
</organism>
<comment type="similarity">
    <text evidence="2">Belongs to the glutaredoxin family. CC-type subfamily.</text>
</comment>
<dbReference type="InterPro" id="IPR002109">
    <property type="entry name" value="Glutaredoxin"/>
</dbReference>
<dbReference type="NCBIfam" id="TIGR02189">
    <property type="entry name" value="GlrX-like_plant"/>
    <property type="match status" value="1"/>
</dbReference>
<dbReference type="PROSITE" id="PS51354">
    <property type="entry name" value="GLUTAREDOXIN_2"/>
    <property type="match status" value="1"/>
</dbReference>
<evidence type="ECO:0000256" key="3">
    <source>
        <dbReference type="ARBA" id="ARBA00022490"/>
    </source>
</evidence>
<dbReference type="InterPro" id="IPR011905">
    <property type="entry name" value="GlrX-like_pln_2"/>
</dbReference>
<dbReference type="STRING" id="35608.A0A2U1QDG9"/>
<evidence type="ECO:0000259" key="5">
    <source>
        <dbReference type="Pfam" id="PF00462"/>
    </source>
</evidence>
<evidence type="ECO:0000313" key="7">
    <source>
        <dbReference type="Proteomes" id="UP000245207"/>
    </source>
</evidence>
<keyword evidence="4" id="KW-0676">Redox-active center</keyword>
<dbReference type="EMBL" id="PKPP01000202">
    <property type="protein sequence ID" value="PWA96059.1"/>
    <property type="molecule type" value="Genomic_DNA"/>
</dbReference>
<dbReference type="GO" id="GO:0005737">
    <property type="term" value="C:cytoplasm"/>
    <property type="evidence" value="ECO:0007669"/>
    <property type="project" value="UniProtKB-SubCell"/>
</dbReference>
<keyword evidence="7" id="KW-1185">Reference proteome</keyword>
<reference evidence="6 7" key="1">
    <citation type="journal article" date="2018" name="Mol. Plant">
        <title>The genome of Artemisia annua provides insight into the evolution of Asteraceae family and artemisinin biosynthesis.</title>
        <authorList>
            <person name="Shen Q."/>
            <person name="Zhang L."/>
            <person name="Liao Z."/>
            <person name="Wang S."/>
            <person name="Yan T."/>
            <person name="Shi P."/>
            <person name="Liu M."/>
            <person name="Fu X."/>
            <person name="Pan Q."/>
            <person name="Wang Y."/>
            <person name="Lv Z."/>
            <person name="Lu X."/>
            <person name="Zhang F."/>
            <person name="Jiang W."/>
            <person name="Ma Y."/>
            <person name="Chen M."/>
            <person name="Hao X."/>
            <person name="Li L."/>
            <person name="Tang Y."/>
            <person name="Lv G."/>
            <person name="Zhou Y."/>
            <person name="Sun X."/>
            <person name="Brodelius P.E."/>
            <person name="Rose J.K.C."/>
            <person name="Tang K."/>
        </authorList>
    </citation>
    <scope>NUCLEOTIDE SEQUENCE [LARGE SCALE GENOMIC DNA]</scope>
    <source>
        <strain evidence="7">cv. Huhao1</strain>
        <tissue evidence="6">Leaf</tissue>
    </source>
</reference>
<gene>
    <name evidence="6" type="ORF">CTI12_AA044280</name>
</gene>